<dbReference type="InterPro" id="IPR051594">
    <property type="entry name" value="KRIT1/FRMD8"/>
</dbReference>
<reference evidence="3" key="1">
    <citation type="journal article" date="2022" name="bioRxiv">
        <title>Genomics of Preaxostyla Flagellates Illuminates Evolutionary Transitions and the Path Towards Mitochondrial Loss.</title>
        <authorList>
            <person name="Novak L.V.F."/>
            <person name="Treitli S.C."/>
            <person name="Pyrih J."/>
            <person name="Halakuc P."/>
            <person name="Pipaliya S.V."/>
            <person name="Vacek V."/>
            <person name="Brzon O."/>
            <person name="Soukal P."/>
            <person name="Eme L."/>
            <person name="Dacks J.B."/>
            <person name="Karnkowska A."/>
            <person name="Elias M."/>
            <person name="Hampl V."/>
        </authorList>
    </citation>
    <scope>NUCLEOTIDE SEQUENCE</scope>
    <source>
        <strain evidence="3">RCP-MX</strain>
    </source>
</reference>
<evidence type="ECO:0000313" key="4">
    <source>
        <dbReference type="Proteomes" id="UP001141327"/>
    </source>
</evidence>
<evidence type="ECO:0000259" key="1">
    <source>
        <dbReference type="PROSITE" id="PS50057"/>
    </source>
</evidence>
<dbReference type="InterPro" id="IPR000299">
    <property type="entry name" value="FERM_domain"/>
</dbReference>
<proteinExistence type="predicted"/>
<dbReference type="Gene3D" id="2.30.29.30">
    <property type="entry name" value="Pleckstrin-homology domain (PH domain)/Phosphotyrosine-binding domain (PTB)"/>
    <property type="match status" value="1"/>
</dbReference>
<dbReference type="Pfam" id="PF21989">
    <property type="entry name" value="RA_2"/>
    <property type="match status" value="1"/>
</dbReference>
<dbReference type="Gene3D" id="1.20.80.10">
    <property type="match status" value="1"/>
</dbReference>
<dbReference type="PROSITE" id="PS50200">
    <property type="entry name" value="RA"/>
    <property type="match status" value="1"/>
</dbReference>
<dbReference type="CDD" id="cd14473">
    <property type="entry name" value="FERM_B-lobe"/>
    <property type="match status" value="1"/>
</dbReference>
<dbReference type="SUPFAM" id="SSF54236">
    <property type="entry name" value="Ubiquitin-like"/>
    <property type="match status" value="1"/>
</dbReference>
<feature type="domain" description="FERM" evidence="1">
    <location>
        <begin position="2"/>
        <end position="309"/>
    </location>
</feature>
<dbReference type="InterPro" id="IPR035963">
    <property type="entry name" value="FERM_2"/>
</dbReference>
<dbReference type="InterPro" id="IPR000159">
    <property type="entry name" value="RA_dom"/>
</dbReference>
<dbReference type="Gene3D" id="3.10.20.90">
    <property type="entry name" value="Phosphatidylinositol 3-kinase Catalytic Subunit, Chain A, domain 1"/>
    <property type="match status" value="1"/>
</dbReference>
<evidence type="ECO:0000313" key="3">
    <source>
        <dbReference type="EMBL" id="KAJ4460489.1"/>
    </source>
</evidence>
<dbReference type="EMBL" id="JAPMOS010000012">
    <property type="protein sequence ID" value="KAJ4460489.1"/>
    <property type="molecule type" value="Genomic_DNA"/>
</dbReference>
<dbReference type="InterPro" id="IPR029071">
    <property type="entry name" value="Ubiquitin-like_domsf"/>
</dbReference>
<sequence>MSFVAVHFEDGSEKKFAVAEDTLISQLIQKVATKLDIRQDIESFSIFESIDGQEHCLKPTERCIPKQGATLVFKKRYFFAKHPEDETLVHLQYIQLREDVLRGNYCLTDTEACKLGAIAMHEAYGRPDMQKHRAGFLVKSNQLTRFVPQLSFKNRKPEEWEKMLLAEYHQWSPDLQPKTLPTPHHAKLEYMEQLEAMKPNLYGSTFFYGWELVVENQLVKERIKVTIAISKFGIVTFRHTSKTHREVLHSHSFQEIAGWAINPAFMTFVYTIPAADPAAPPDRFTFESSAAEEITPLCETLAHLIMQSMQAAATPAAEAPATAAAVAEVAAPAPAVAAPAPEAAPAPAAPSS</sequence>
<keyword evidence="4" id="KW-1185">Reference proteome</keyword>
<dbReference type="PROSITE" id="PS50057">
    <property type="entry name" value="FERM_3"/>
    <property type="match status" value="1"/>
</dbReference>
<feature type="domain" description="Ras-associating" evidence="2">
    <location>
        <begin position="1"/>
        <end position="78"/>
    </location>
</feature>
<dbReference type="Proteomes" id="UP001141327">
    <property type="component" value="Unassembled WGS sequence"/>
</dbReference>
<gene>
    <name evidence="3" type="ORF">PAPYR_3103</name>
</gene>
<dbReference type="InterPro" id="IPR019749">
    <property type="entry name" value="Band_41_domain"/>
</dbReference>
<dbReference type="InterPro" id="IPR019748">
    <property type="entry name" value="FERM_central"/>
</dbReference>
<comment type="caution">
    <text evidence="3">The sequence shown here is derived from an EMBL/GenBank/DDBJ whole genome shotgun (WGS) entry which is preliminary data.</text>
</comment>
<protein>
    <recommendedName>
        <fullName evidence="5">FERM domain-containing protein</fullName>
    </recommendedName>
</protein>
<evidence type="ECO:0000259" key="2">
    <source>
        <dbReference type="PROSITE" id="PS50200"/>
    </source>
</evidence>
<dbReference type="PANTHER" id="PTHR13283:SF10">
    <property type="entry name" value="FERM DOMAIN-CONTAINING PROTEIN 8"/>
    <property type="match status" value="1"/>
</dbReference>
<organism evidence="3 4">
    <name type="scientific">Paratrimastix pyriformis</name>
    <dbReference type="NCBI Taxonomy" id="342808"/>
    <lineage>
        <taxon>Eukaryota</taxon>
        <taxon>Metamonada</taxon>
        <taxon>Preaxostyla</taxon>
        <taxon>Paratrimastigidae</taxon>
        <taxon>Paratrimastix</taxon>
    </lineage>
</organism>
<dbReference type="InterPro" id="IPR011993">
    <property type="entry name" value="PH-like_dom_sf"/>
</dbReference>
<dbReference type="Pfam" id="PF00373">
    <property type="entry name" value="FERM_M"/>
    <property type="match status" value="1"/>
</dbReference>
<evidence type="ECO:0008006" key="5">
    <source>
        <dbReference type="Google" id="ProtNLM"/>
    </source>
</evidence>
<dbReference type="SUPFAM" id="SSF47031">
    <property type="entry name" value="Second domain of FERM"/>
    <property type="match status" value="1"/>
</dbReference>
<dbReference type="SMART" id="SM00295">
    <property type="entry name" value="B41"/>
    <property type="match status" value="1"/>
</dbReference>
<name>A0ABQ8UT07_9EUKA</name>
<dbReference type="PANTHER" id="PTHR13283">
    <property type="entry name" value="KREV INTERACTION TRAPPED 1-RELATED"/>
    <property type="match status" value="1"/>
</dbReference>
<accession>A0ABQ8UT07</accession>
<dbReference type="InterPro" id="IPR014352">
    <property type="entry name" value="FERM/acyl-CoA-bd_prot_sf"/>
</dbReference>